<proteinExistence type="predicted"/>
<name>A0A6J4MZL2_9CHLR</name>
<dbReference type="AlphaFoldDB" id="A0A6J4MZL2"/>
<accession>A0A6J4MZL2</accession>
<evidence type="ECO:0000313" key="2">
    <source>
        <dbReference type="EMBL" id="CAA9373581.1"/>
    </source>
</evidence>
<feature type="region of interest" description="Disordered" evidence="1">
    <location>
        <begin position="55"/>
        <end position="100"/>
    </location>
</feature>
<gene>
    <name evidence="2" type="ORF">AVDCRST_MAG93-8615</name>
</gene>
<evidence type="ECO:0000256" key="1">
    <source>
        <dbReference type="SAM" id="MobiDB-lite"/>
    </source>
</evidence>
<protein>
    <submittedName>
        <fullName evidence="2">Uncharacterized protein</fullName>
    </submittedName>
</protein>
<reference evidence="2" key="1">
    <citation type="submission" date="2020-02" db="EMBL/GenBank/DDBJ databases">
        <authorList>
            <person name="Meier V. D."/>
        </authorList>
    </citation>
    <scope>NUCLEOTIDE SEQUENCE</scope>
    <source>
        <strain evidence="2">AVDCRST_MAG93</strain>
    </source>
</reference>
<organism evidence="2">
    <name type="scientific">uncultured Chloroflexia bacterium</name>
    <dbReference type="NCBI Taxonomy" id="1672391"/>
    <lineage>
        <taxon>Bacteria</taxon>
        <taxon>Bacillati</taxon>
        <taxon>Chloroflexota</taxon>
        <taxon>Chloroflexia</taxon>
        <taxon>environmental samples</taxon>
    </lineage>
</organism>
<sequence>MLDQPAMTLLYQKFDEIKSIVSDHVQDGGMSKAATRSMIAWVNETQQFIEACFEEDSPEEPPNPANVTRLNTYPRFDPKDDRNYPGFPNEEDIIAPPPVDPRIKTERARIEHALELEQNTLEDCRHRKTQITQELDILAAQIALCKAKITRFKRLAKELDAQASTDAPST</sequence>
<dbReference type="EMBL" id="CADCTR010002903">
    <property type="protein sequence ID" value="CAA9373581.1"/>
    <property type="molecule type" value="Genomic_DNA"/>
</dbReference>